<dbReference type="Pfam" id="PF01159">
    <property type="entry name" value="Ribosomal_L6e"/>
    <property type="match status" value="1"/>
</dbReference>
<dbReference type="CDD" id="cd13156">
    <property type="entry name" value="KOW_RPL6"/>
    <property type="match status" value="1"/>
</dbReference>
<accession>W7T3V1</accession>
<dbReference type="InterPro" id="IPR008991">
    <property type="entry name" value="Translation_prot_SH3-like_sf"/>
</dbReference>
<keyword evidence="6" id="KW-0687">Ribonucleoprotein</keyword>
<dbReference type="PANTHER" id="PTHR10715:SF0">
    <property type="entry name" value="LARGE RIBOSOMAL SUBUNIT PROTEIN EL6"/>
    <property type="match status" value="1"/>
</dbReference>
<dbReference type="InterPro" id="IPR014722">
    <property type="entry name" value="Rib_uL2_dom2"/>
</dbReference>
<dbReference type="GO" id="GO:0003735">
    <property type="term" value="F:structural constituent of ribosome"/>
    <property type="evidence" value="ECO:0007669"/>
    <property type="project" value="InterPro"/>
</dbReference>
<evidence type="ECO:0000256" key="5">
    <source>
        <dbReference type="ARBA" id="ARBA00022980"/>
    </source>
</evidence>
<dbReference type="EMBL" id="AZIL01002442">
    <property type="protein sequence ID" value="EWM21645.1"/>
    <property type="molecule type" value="Genomic_DNA"/>
</dbReference>
<dbReference type="GO" id="GO:0022625">
    <property type="term" value="C:cytosolic large ribosomal subunit"/>
    <property type="evidence" value="ECO:0007669"/>
    <property type="project" value="TreeGrafter"/>
</dbReference>
<protein>
    <submittedName>
        <fullName evidence="7">60s ribosomal protein l6</fullName>
    </submittedName>
</protein>
<evidence type="ECO:0000256" key="6">
    <source>
        <dbReference type="ARBA" id="ARBA00023274"/>
    </source>
</evidence>
<evidence type="ECO:0000313" key="8">
    <source>
        <dbReference type="Proteomes" id="UP000019335"/>
    </source>
</evidence>
<dbReference type="GO" id="GO:0000027">
    <property type="term" value="P:ribosomal large subunit assembly"/>
    <property type="evidence" value="ECO:0007669"/>
    <property type="project" value="TreeGrafter"/>
</dbReference>
<organism evidence="7 8">
    <name type="scientific">Nannochloropsis gaditana</name>
    <dbReference type="NCBI Taxonomy" id="72520"/>
    <lineage>
        <taxon>Eukaryota</taxon>
        <taxon>Sar</taxon>
        <taxon>Stramenopiles</taxon>
        <taxon>Ochrophyta</taxon>
        <taxon>Eustigmatophyceae</taxon>
        <taxon>Eustigmatales</taxon>
        <taxon>Monodopsidaceae</taxon>
        <taxon>Nannochloropsis</taxon>
    </lineage>
</organism>
<dbReference type="Proteomes" id="UP000019335">
    <property type="component" value="Unassembled WGS sequence"/>
</dbReference>
<dbReference type="GO" id="GO:0009507">
    <property type="term" value="C:chloroplast"/>
    <property type="evidence" value="ECO:0007669"/>
    <property type="project" value="UniProtKB-SubCell"/>
</dbReference>
<keyword evidence="8" id="KW-1185">Reference proteome</keyword>
<keyword evidence="4" id="KW-0934">Plastid</keyword>
<comment type="caution">
    <text evidence="7">The sequence shown here is derived from an EMBL/GenBank/DDBJ whole genome shotgun (WGS) entry which is preliminary data.</text>
</comment>
<dbReference type="InterPro" id="IPR000915">
    <property type="entry name" value="60S_ribosomal_eL6"/>
</dbReference>
<dbReference type="OrthoDB" id="2436667at2759"/>
<dbReference type="GO" id="GO:0002181">
    <property type="term" value="P:cytoplasmic translation"/>
    <property type="evidence" value="ECO:0007669"/>
    <property type="project" value="TreeGrafter"/>
</dbReference>
<evidence type="ECO:0000256" key="2">
    <source>
        <dbReference type="ARBA" id="ARBA00010592"/>
    </source>
</evidence>
<dbReference type="FunFam" id="2.30.30.30:FF:000014">
    <property type="entry name" value="60S ribosomal protein L6"/>
    <property type="match status" value="1"/>
</dbReference>
<dbReference type="SUPFAM" id="SSF50104">
    <property type="entry name" value="Translation proteins SH3-like domain"/>
    <property type="match status" value="1"/>
</dbReference>
<sequence length="262" mass="28096">MAPKKANKRAGKPRTTLLARGVPSLSHAATVKKGGRYRFFGKGGKKAAAPAPAAGKAPRFYPADDIPVPRRSARHIQKPTKLKAGIKPGSVLIMLAGRFRGKRVVFLKQLASGTLLVTGPYSLNGVPLRRVNQAYVIVTSQVVDISAVKVPDTLNDAYFAVPADVKGKETILAAGAGKKATEVSESRKKDQKAVDEQVLVAVKKVAQLDGYLKARFSLKKGVKPHEIKIRLSSFLALSLTLRDDTHQHGGRNAAPTTSTIEH</sequence>
<keyword evidence="5 7" id="KW-0689">Ribosomal protein</keyword>
<dbReference type="PANTHER" id="PTHR10715">
    <property type="entry name" value="60S RIBOSOMAL PROTEIN L6"/>
    <property type="match status" value="1"/>
</dbReference>
<comment type="subcellular location">
    <subcellularLocation>
        <location evidence="1">Plastid</location>
        <location evidence="1">Chloroplast</location>
    </subcellularLocation>
</comment>
<dbReference type="GO" id="GO:0003723">
    <property type="term" value="F:RNA binding"/>
    <property type="evidence" value="ECO:0007669"/>
    <property type="project" value="TreeGrafter"/>
</dbReference>
<dbReference type="Gene3D" id="2.30.30.30">
    <property type="match status" value="1"/>
</dbReference>
<name>W7T3V1_9STRA</name>
<evidence type="ECO:0000256" key="1">
    <source>
        <dbReference type="ARBA" id="ARBA00004229"/>
    </source>
</evidence>
<proteinExistence type="inferred from homology"/>
<gene>
    <name evidence="7" type="ORF">Naga_100012g62</name>
</gene>
<reference evidence="7 8" key="1">
    <citation type="journal article" date="2014" name="Mol. Plant">
        <title>Chromosome Scale Genome Assembly and Transcriptome Profiling of Nannochloropsis gaditana in Nitrogen Depletion.</title>
        <authorList>
            <person name="Corteggiani Carpinelli E."/>
            <person name="Telatin A."/>
            <person name="Vitulo N."/>
            <person name="Forcato C."/>
            <person name="D'Angelo M."/>
            <person name="Schiavon R."/>
            <person name="Vezzi A."/>
            <person name="Giacometti G.M."/>
            <person name="Morosinotto T."/>
            <person name="Valle G."/>
        </authorList>
    </citation>
    <scope>NUCLEOTIDE SEQUENCE [LARGE SCALE GENOMIC DNA]</scope>
    <source>
        <strain evidence="7 8">B-31</strain>
    </source>
</reference>
<comment type="similarity">
    <text evidence="2">Belongs to the eukaryotic ribosomal protein eL6 family.</text>
</comment>
<dbReference type="InterPro" id="IPR041997">
    <property type="entry name" value="Ribosomal_eL6_KOW"/>
</dbReference>
<evidence type="ECO:0000256" key="3">
    <source>
        <dbReference type="ARBA" id="ARBA00022528"/>
    </source>
</evidence>
<evidence type="ECO:0000256" key="4">
    <source>
        <dbReference type="ARBA" id="ARBA00022640"/>
    </source>
</evidence>
<dbReference type="AlphaFoldDB" id="W7T3V1"/>
<keyword evidence="3" id="KW-0150">Chloroplast</keyword>
<evidence type="ECO:0000313" key="7">
    <source>
        <dbReference type="EMBL" id="EWM21645.1"/>
    </source>
</evidence>